<dbReference type="GO" id="GO:0005829">
    <property type="term" value="C:cytosol"/>
    <property type="evidence" value="ECO:0007669"/>
    <property type="project" value="Ensembl"/>
</dbReference>
<evidence type="ECO:0000259" key="13">
    <source>
        <dbReference type="PROSITE" id="PS50112"/>
    </source>
</evidence>
<feature type="domain" description="BHLH" evidence="14">
    <location>
        <begin position="24"/>
        <end position="77"/>
    </location>
</feature>
<proteinExistence type="predicted"/>
<dbReference type="GO" id="GO:0006805">
    <property type="term" value="P:xenobiotic metabolic process"/>
    <property type="evidence" value="ECO:0007669"/>
    <property type="project" value="InterPro"/>
</dbReference>
<dbReference type="STRING" id="29139.ENSVURP00010028511"/>
<keyword evidence="9" id="KW-0539">Nucleus</keyword>
<sequence>MIPPGECMYAGRKRRKPIQKQKPAVGNEKSNPSKRHRDRLNAELDHLASLLPFPPDIISKLDKLSVLRLSVSYLRVKSFFQAIQEQHFRTQGDHPVKEDHLPTGIAMPEGGLLLESLNGFALVVSAEGMIFYASSTIVDYLGFHQTDVMHQNIYDYIHVDDRQDFCRQLHWAMNPPQMVFGQPLRSETGEEYILDKLLKAQECDSTSTEYSAFLTRCFICRVRCLLDSTSGFLTMQFQGKLKFLFGQKKKTPSGTLLPPQLSLFCVVVPILLPSVTEMKMKNVLLRAKQKADVAASTDAKAKTTAGLCESELQGRAHFQGVKNNGENGVSVFKVQANDDHWVWVQANTQLLCRSGCSDYLLNPQTVAKEEEEHLKMSGSTTSGKGRREPLMYNCSVETLGPMKHLNWTAEKHDQDGMKLKFEPSKTDRCFLQEEALSACVPPYPGAQNTCNTNSVSTFRSSSNPQAMNSPLSAYPSRIIRPFCNGEQSRLNPPSDCHPHHGGMENCQSCPGFQHLAVGSYASENVRLQSALIPPETLYNQMLPLDIPIKMENDSDSDNGIDGYPISQNQMWLGESSVVKRHLISFPNRVHFKTEPDFTEHLSPCENPKHYAYPPHHGQCVVSTHPNNRAISRSGKEIPPFYSPNCAYLERMHSLQDTEYYNHLYSPSSTNMKGHTEYQPYKLQCDFKAPGMVQMIKREPLDSPPWAGHGQSGVQVIFPKNALSTLMPHKATECTFLQ</sequence>
<dbReference type="GeneTree" id="ENSGT00940000154486"/>
<evidence type="ECO:0000256" key="9">
    <source>
        <dbReference type="ARBA" id="ARBA00023242"/>
    </source>
</evidence>
<dbReference type="FunFam" id="3.30.450.20:FF:000056">
    <property type="entry name" value="aryl hydrocarbon receptor repressor"/>
    <property type="match status" value="1"/>
</dbReference>
<feature type="domain" description="PAS" evidence="13">
    <location>
        <begin position="113"/>
        <end position="176"/>
    </location>
</feature>
<dbReference type="CTD" id="57491"/>
<dbReference type="Proteomes" id="UP000314987">
    <property type="component" value="Unassembled WGS sequence"/>
</dbReference>
<dbReference type="GO" id="GO:0034751">
    <property type="term" value="C:aryl hydrocarbon receptor complex"/>
    <property type="evidence" value="ECO:0007669"/>
    <property type="project" value="TreeGrafter"/>
</dbReference>
<protein>
    <recommendedName>
        <fullName evidence="11">Aryl hydrocarbon receptor repressor</fullName>
    </recommendedName>
</protein>
<keyword evidence="6" id="KW-0805">Transcription regulation</keyword>
<reference evidence="15" key="3">
    <citation type="submission" date="2025-09" db="UniProtKB">
        <authorList>
            <consortium name="Ensembl"/>
        </authorList>
    </citation>
    <scope>IDENTIFICATION</scope>
</reference>
<dbReference type="CDD" id="cd11435">
    <property type="entry name" value="bHLH-PAS_AhRR"/>
    <property type="match status" value="1"/>
</dbReference>
<dbReference type="PROSITE" id="PS50888">
    <property type="entry name" value="BHLH"/>
    <property type="match status" value="1"/>
</dbReference>
<evidence type="ECO:0000259" key="14">
    <source>
        <dbReference type="PROSITE" id="PS50888"/>
    </source>
</evidence>
<keyword evidence="16" id="KW-1185">Reference proteome</keyword>
<comment type="subcellular location">
    <subcellularLocation>
        <location evidence="2">Cytoplasm</location>
    </subcellularLocation>
    <subcellularLocation>
        <location evidence="1">Nucleus</location>
    </subcellularLocation>
</comment>
<dbReference type="InterPro" id="IPR013767">
    <property type="entry name" value="PAS_fold"/>
</dbReference>
<gene>
    <name evidence="15" type="primary">AHRR</name>
</gene>
<evidence type="ECO:0000313" key="15">
    <source>
        <dbReference type="Ensembl" id="ENSVURP00010028511.1"/>
    </source>
</evidence>
<evidence type="ECO:0000256" key="7">
    <source>
        <dbReference type="ARBA" id="ARBA00023125"/>
    </source>
</evidence>
<dbReference type="InterPro" id="IPR000014">
    <property type="entry name" value="PAS"/>
</dbReference>
<organism evidence="15 16">
    <name type="scientific">Vombatus ursinus</name>
    <name type="common">Common wombat</name>
    <dbReference type="NCBI Taxonomy" id="29139"/>
    <lineage>
        <taxon>Eukaryota</taxon>
        <taxon>Metazoa</taxon>
        <taxon>Chordata</taxon>
        <taxon>Craniata</taxon>
        <taxon>Vertebrata</taxon>
        <taxon>Euteleostomi</taxon>
        <taxon>Mammalia</taxon>
        <taxon>Metatheria</taxon>
        <taxon>Diprotodontia</taxon>
        <taxon>Vombatidae</taxon>
        <taxon>Vombatus</taxon>
    </lineage>
</organism>
<evidence type="ECO:0000256" key="10">
    <source>
        <dbReference type="ARBA" id="ARBA00058894"/>
    </source>
</evidence>
<dbReference type="PROSITE" id="PS50112">
    <property type="entry name" value="PAS"/>
    <property type="match status" value="1"/>
</dbReference>
<dbReference type="AlphaFoldDB" id="A0A4X2M3G0"/>
<dbReference type="SUPFAM" id="SSF55785">
    <property type="entry name" value="PYP-like sensor domain (PAS domain)"/>
    <property type="match status" value="1"/>
</dbReference>
<dbReference type="SUPFAM" id="SSF47459">
    <property type="entry name" value="HLH, helix-loop-helix DNA-binding domain"/>
    <property type="match status" value="1"/>
</dbReference>
<evidence type="ECO:0000256" key="6">
    <source>
        <dbReference type="ARBA" id="ARBA00023015"/>
    </source>
</evidence>
<reference evidence="15" key="2">
    <citation type="submission" date="2025-08" db="UniProtKB">
        <authorList>
            <consortium name="Ensembl"/>
        </authorList>
    </citation>
    <scope>IDENTIFICATION</scope>
</reference>
<dbReference type="Gene3D" id="3.30.450.20">
    <property type="entry name" value="PAS domain"/>
    <property type="match status" value="1"/>
</dbReference>
<evidence type="ECO:0000256" key="4">
    <source>
        <dbReference type="ARBA" id="ARBA00022499"/>
    </source>
</evidence>
<dbReference type="InterPro" id="IPR011598">
    <property type="entry name" value="bHLH_dom"/>
</dbReference>
<dbReference type="Pfam" id="PF00989">
    <property type="entry name" value="PAS"/>
    <property type="match status" value="1"/>
</dbReference>
<evidence type="ECO:0000256" key="1">
    <source>
        <dbReference type="ARBA" id="ARBA00004123"/>
    </source>
</evidence>
<keyword evidence="7" id="KW-0238">DNA-binding</keyword>
<dbReference type="SMART" id="SM00353">
    <property type="entry name" value="HLH"/>
    <property type="match status" value="1"/>
</dbReference>
<evidence type="ECO:0000256" key="11">
    <source>
        <dbReference type="ARBA" id="ARBA00071452"/>
    </source>
</evidence>
<evidence type="ECO:0000256" key="5">
    <source>
        <dbReference type="ARBA" id="ARBA00022843"/>
    </source>
</evidence>
<dbReference type="GO" id="GO:0000976">
    <property type="term" value="F:transcription cis-regulatory region binding"/>
    <property type="evidence" value="ECO:0007669"/>
    <property type="project" value="TreeGrafter"/>
</dbReference>
<dbReference type="InterPro" id="IPR035965">
    <property type="entry name" value="PAS-like_dom_sf"/>
</dbReference>
<dbReference type="OrthoDB" id="7788762at2759"/>
<accession>A0A4X2M3G0</accession>
<dbReference type="InterPro" id="IPR036638">
    <property type="entry name" value="HLH_DNA-bd_sf"/>
</dbReference>
<dbReference type="CDD" id="cd00130">
    <property type="entry name" value="PAS"/>
    <property type="match status" value="1"/>
</dbReference>
<keyword evidence="3" id="KW-0963">Cytoplasm</keyword>
<dbReference type="Gene3D" id="4.10.280.10">
    <property type="entry name" value="Helix-loop-helix DNA-binding domain"/>
    <property type="match status" value="1"/>
</dbReference>
<evidence type="ECO:0000313" key="16">
    <source>
        <dbReference type="Proteomes" id="UP000314987"/>
    </source>
</evidence>
<dbReference type="FunFam" id="4.10.280.10:FF:000041">
    <property type="entry name" value="aryl hydrocarbon receptor repressor"/>
    <property type="match status" value="1"/>
</dbReference>
<dbReference type="GO" id="GO:0004879">
    <property type="term" value="F:nuclear receptor activity"/>
    <property type="evidence" value="ECO:0007669"/>
    <property type="project" value="TreeGrafter"/>
</dbReference>
<evidence type="ECO:0000256" key="8">
    <source>
        <dbReference type="ARBA" id="ARBA00023163"/>
    </source>
</evidence>
<dbReference type="GO" id="GO:0046983">
    <property type="term" value="F:protein dimerization activity"/>
    <property type="evidence" value="ECO:0007669"/>
    <property type="project" value="InterPro"/>
</dbReference>
<feature type="region of interest" description="Disordered" evidence="12">
    <location>
        <begin position="10"/>
        <end position="36"/>
    </location>
</feature>
<keyword evidence="8" id="KW-0804">Transcription</keyword>
<evidence type="ECO:0000256" key="3">
    <source>
        <dbReference type="ARBA" id="ARBA00022490"/>
    </source>
</evidence>
<dbReference type="GO" id="GO:0005654">
    <property type="term" value="C:nucleoplasm"/>
    <property type="evidence" value="ECO:0007669"/>
    <property type="project" value="Ensembl"/>
</dbReference>
<dbReference type="PANTHER" id="PTHR10649">
    <property type="entry name" value="ARYL HYDROCARBON RECEPTOR"/>
    <property type="match status" value="1"/>
</dbReference>
<keyword evidence="5" id="KW-0832">Ubl conjugation</keyword>
<dbReference type="InterPro" id="IPR039091">
    <property type="entry name" value="AHR/AHRR"/>
</dbReference>
<comment type="function">
    <text evidence="10">Mediates dioxin toxicity and is involved in regulation of cell growth and differentiation. Represses the transcription activity of AHR by competing with this transcription factor for heterodimer formation with the ARNT and subsequently binding to the xenobiotic response element (XRE) sequence present in the promoter regulatory region of variety of genes. Represses CYP1A1 by binding the XRE sequence and recruiting ANKRA2, HDAC4 and/or HDAC5. Autoregulates its expression by associating with its own XRE site.</text>
</comment>
<dbReference type="InterPro" id="IPR039092">
    <property type="entry name" value="AHRR_bHLH"/>
</dbReference>
<dbReference type="OMA" id="ECFMQEE"/>
<dbReference type="GeneID" id="114048126"/>
<dbReference type="Ensembl" id="ENSVURT00010032485.1">
    <property type="protein sequence ID" value="ENSVURP00010028511.1"/>
    <property type="gene ID" value="ENSVURG00010021816.1"/>
</dbReference>
<dbReference type="RefSeq" id="XP_027724868.1">
    <property type="nucleotide sequence ID" value="XM_027869067.1"/>
</dbReference>
<evidence type="ECO:0000256" key="12">
    <source>
        <dbReference type="SAM" id="MobiDB-lite"/>
    </source>
</evidence>
<keyword evidence="4" id="KW-1017">Isopeptide bond</keyword>
<dbReference type="Pfam" id="PF00010">
    <property type="entry name" value="HLH"/>
    <property type="match status" value="1"/>
</dbReference>
<evidence type="ECO:0000256" key="2">
    <source>
        <dbReference type="ARBA" id="ARBA00004496"/>
    </source>
</evidence>
<dbReference type="PANTHER" id="PTHR10649:SF3">
    <property type="entry name" value="ARYL HYDROCARBON RECEPTOR REPRESSOR"/>
    <property type="match status" value="1"/>
</dbReference>
<reference evidence="16" key="1">
    <citation type="submission" date="2018-12" db="EMBL/GenBank/DDBJ databases">
        <authorList>
            <person name="Yazar S."/>
        </authorList>
    </citation>
    <scope>NUCLEOTIDE SEQUENCE [LARGE SCALE GENOMIC DNA]</scope>
</reference>
<name>A0A4X2M3G0_VOMUR</name>
<dbReference type="SMART" id="SM00091">
    <property type="entry name" value="PAS"/>
    <property type="match status" value="1"/>
</dbReference>